<feature type="domain" description="GH3 C-terminal" evidence="3">
    <location>
        <begin position="468"/>
        <end position="570"/>
    </location>
</feature>
<dbReference type="KEGG" id="sbh:SBI_01008"/>
<dbReference type="EMBL" id="CP002047">
    <property type="protein sequence ID" value="ADI04129.1"/>
    <property type="molecule type" value="Genomic_DNA"/>
</dbReference>
<feature type="compositionally biased region" description="Polar residues" evidence="1">
    <location>
        <begin position="14"/>
        <end position="28"/>
    </location>
</feature>
<name>D7C7W8_STRBB</name>
<organism evidence="4 5">
    <name type="scientific">Streptomyces bingchenggensis (strain BCW-1)</name>
    <dbReference type="NCBI Taxonomy" id="749414"/>
    <lineage>
        <taxon>Bacteria</taxon>
        <taxon>Bacillati</taxon>
        <taxon>Actinomycetota</taxon>
        <taxon>Actinomycetes</taxon>
        <taxon>Kitasatosporales</taxon>
        <taxon>Streptomycetaceae</taxon>
        <taxon>Streptomyces</taxon>
    </lineage>
</organism>
<dbReference type="InterPro" id="IPR055378">
    <property type="entry name" value="GH3_C"/>
</dbReference>
<accession>D7C7W8</accession>
<dbReference type="GO" id="GO:0005737">
    <property type="term" value="C:cytoplasm"/>
    <property type="evidence" value="ECO:0007669"/>
    <property type="project" value="TreeGrafter"/>
</dbReference>
<dbReference type="InterPro" id="IPR055377">
    <property type="entry name" value="GH3_M"/>
</dbReference>
<evidence type="ECO:0000259" key="3">
    <source>
        <dbReference type="Pfam" id="PF23572"/>
    </source>
</evidence>
<dbReference type="Pfam" id="PF23572">
    <property type="entry name" value="GH3_C"/>
    <property type="match status" value="1"/>
</dbReference>
<dbReference type="RefSeq" id="WP_014173608.1">
    <property type="nucleotide sequence ID" value="NC_016582.1"/>
</dbReference>
<feature type="region of interest" description="Disordered" evidence="1">
    <location>
        <begin position="1"/>
        <end position="46"/>
    </location>
</feature>
<keyword evidence="5" id="KW-1185">Reference proteome</keyword>
<proteinExistence type="predicted"/>
<dbReference type="STRING" id="749414.SBI_01008"/>
<feature type="domain" description="GH3 middle" evidence="2">
    <location>
        <begin position="380"/>
        <end position="449"/>
    </location>
</feature>
<dbReference type="Pfam" id="PF23571">
    <property type="entry name" value="GH3_M"/>
    <property type="match status" value="1"/>
</dbReference>
<dbReference type="PANTHER" id="PTHR31901">
    <property type="entry name" value="GH3 DOMAIN-CONTAINING PROTEIN"/>
    <property type="match status" value="1"/>
</dbReference>
<gene>
    <name evidence="4" type="ordered locus">SBI_01008</name>
</gene>
<dbReference type="Pfam" id="PF03321">
    <property type="entry name" value="GH3"/>
    <property type="match status" value="1"/>
</dbReference>
<dbReference type="PANTHER" id="PTHR31901:SF9">
    <property type="entry name" value="GH3 DOMAIN-CONTAINING PROTEIN"/>
    <property type="match status" value="1"/>
</dbReference>
<dbReference type="eggNOG" id="COG3568">
    <property type="taxonomic scope" value="Bacteria"/>
</dbReference>
<evidence type="ECO:0000256" key="1">
    <source>
        <dbReference type="SAM" id="MobiDB-lite"/>
    </source>
</evidence>
<dbReference type="HOGENOM" id="CLU_016249_3_2_11"/>
<dbReference type="GO" id="GO:0016881">
    <property type="term" value="F:acid-amino acid ligase activity"/>
    <property type="evidence" value="ECO:0007669"/>
    <property type="project" value="TreeGrafter"/>
</dbReference>
<dbReference type="Proteomes" id="UP000000377">
    <property type="component" value="Chromosome"/>
</dbReference>
<evidence type="ECO:0008006" key="6">
    <source>
        <dbReference type="Google" id="ProtNLM"/>
    </source>
</evidence>
<feature type="compositionally biased region" description="Basic and acidic residues" evidence="1">
    <location>
        <begin position="29"/>
        <end position="46"/>
    </location>
</feature>
<evidence type="ECO:0000259" key="2">
    <source>
        <dbReference type="Pfam" id="PF23571"/>
    </source>
</evidence>
<evidence type="ECO:0000313" key="5">
    <source>
        <dbReference type="Proteomes" id="UP000000377"/>
    </source>
</evidence>
<dbReference type="AlphaFoldDB" id="D7C7W8"/>
<reference evidence="4 5" key="1">
    <citation type="journal article" date="2010" name="J. Bacteriol.">
        <title>Genome sequence of the milbemycin-producing bacterium Streptomyces bingchenggensis.</title>
        <authorList>
            <person name="Wang X.J."/>
            <person name="Yan Y.J."/>
            <person name="Zhang B."/>
            <person name="An J."/>
            <person name="Wang J.J."/>
            <person name="Tian J."/>
            <person name="Jiang L."/>
            <person name="Chen Y.H."/>
            <person name="Huang S.X."/>
            <person name="Yin M."/>
            <person name="Zhang J."/>
            <person name="Gao A.L."/>
            <person name="Liu C.X."/>
            <person name="Zhu Z.X."/>
            <person name="Xiang W.S."/>
        </authorList>
    </citation>
    <scope>NUCLEOTIDE SEQUENCE [LARGE SCALE GENOMIC DNA]</scope>
    <source>
        <strain evidence="4 5">BCW-1</strain>
    </source>
</reference>
<protein>
    <recommendedName>
        <fullName evidence="6">GH3 auxin-responsive promoter</fullName>
    </recommendedName>
</protein>
<sequence length="595" mass="65465">MKTAEPQAAEVPNTGAQNTGAQSTGAQNTEHRNTEPPAPEDRLDRYRARVFEERKRLRRAFSDPAARQREVLTDLLTFNAGTAYGKAHGFDRLRTLDDLRKAVPVQDYAALSPWIERMAEGEPNVLTADQPAVFFTSSGSTGAHKKIPVTPRFMRTTFFPFYYAAWAPMAEHFPDVLTRPDAVLNLKHDPVVAPATTASGRPHVGASQVDFGKMFGEHLSAEPGTAAPWATLPVPVAPDDHVEKMYLRLRMAVESDVRCVIGINPAMVAAVPYQLRLWWPRIVKDVRDGTLGGHPFRSPNPQRAAELERLASYFGTVRPAHIWPNMRLLFCWTTGLASLYLPRLREEFGPSVTALPAPVAASEGPVGVALDRHPTAGSLVVTASVYEFVDADRDLGPDVETLAPHELEPGREYHAIYSHVGGLYRYAGGDVVRVVDVVDGVPRVSYAGRRNRSDVAGERLRDAQVVRALQSALGGAGLAARNAACHVETPDGRPPRYVFALAGESAWSTDETRRLTAALDTELTRESADYRAARDAGRLGPAELIRLDRDAFLEEWQESVGRGVRPTQVKDRLFRPDPENWRQLTGAAARQGDRS</sequence>
<dbReference type="InterPro" id="IPR004993">
    <property type="entry name" value="GH3"/>
</dbReference>
<dbReference type="PATRIC" id="fig|749414.3.peg.1030"/>
<evidence type="ECO:0000313" key="4">
    <source>
        <dbReference type="EMBL" id="ADI04129.1"/>
    </source>
</evidence>